<dbReference type="EMBL" id="FNDK01000001">
    <property type="protein sequence ID" value="SDH05817.1"/>
    <property type="molecule type" value="Genomic_DNA"/>
</dbReference>
<sequence length="70" mass="7921">MTKAEMKQLLEQKDMQEALELLEEAENGELAELELVESLGLLRDATLNDELTRILKEEGVNIIYISDDDG</sequence>
<proteinExistence type="predicted"/>
<organism evidence="1 2">
    <name type="scientific">Alteribacillus persepolensis</name>
    <dbReference type="NCBI Taxonomy" id="568899"/>
    <lineage>
        <taxon>Bacteria</taxon>
        <taxon>Bacillati</taxon>
        <taxon>Bacillota</taxon>
        <taxon>Bacilli</taxon>
        <taxon>Bacillales</taxon>
        <taxon>Bacillaceae</taxon>
        <taxon>Alteribacillus</taxon>
    </lineage>
</organism>
<dbReference type="OrthoDB" id="2973066at2"/>
<dbReference type="AlphaFoldDB" id="A0A1G7ZB48"/>
<dbReference type="RefSeq" id="WP_091270808.1">
    <property type="nucleotide sequence ID" value="NZ_FNDK01000001.1"/>
</dbReference>
<reference evidence="2" key="1">
    <citation type="submission" date="2016-10" db="EMBL/GenBank/DDBJ databases">
        <authorList>
            <person name="Varghese N."/>
            <person name="Submissions S."/>
        </authorList>
    </citation>
    <scope>NUCLEOTIDE SEQUENCE [LARGE SCALE GENOMIC DNA]</scope>
    <source>
        <strain evidence="2">DSM 21632</strain>
    </source>
</reference>
<evidence type="ECO:0000313" key="1">
    <source>
        <dbReference type="EMBL" id="SDH05817.1"/>
    </source>
</evidence>
<gene>
    <name evidence="1" type="ORF">SAMN05192534_101474</name>
</gene>
<name>A0A1G7ZB48_9BACI</name>
<accession>A0A1G7ZB48</accession>
<dbReference type="STRING" id="568899.SAMN05192534_101474"/>
<dbReference type="Proteomes" id="UP000199163">
    <property type="component" value="Unassembled WGS sequence"/>
</dbReference>
<evidence type="ECO:0000313" key="2">
    <source>
        <dbReference type="Proteomes" id="UP000199163"/>
    </source>
</evidence>
<protein>
    <submittedName>
        <fullName evidence="1">Uncharacterized protein</fullName>
    </submittedName>
</protein>
<keyword evidence="2" id="KW-1185">Reference proteome</keyword>